<protein>
    <submittedName>
        <fullName evidence="1">Uncharacterized protein</fullName>
    </submittedName>
</protein>
<organism evidence="1 2">
    <name type="scientific">Vibrio zhanjiangensis</name>
    <dbReference type="NCBI Taxonomy" id="1046128"/>
    <lineage>
        <taxon>Bacteria</taxon>
        <taxon>Pseudomonadati</taxon>
        <taxon>Pseudomonadota</taxon>
        <taxon>Gammaproteobacteria</taxon>
        <taxon>Vibrionales</taxon>
        <taxon>Vibrionaceae</taxon>
        <taxon>Vibrio</taxon>
    </lineage>
</organism>
<accession>A0ABQ6ET11</accession>
<sequence length="227" mass="24937">MANTSEIANLITAVTELTQTVRDKMADIDQHVDVAEKDFQSFKSQLQSLIPAINLLPDPGFQNSPVGPGAPNQYLLANLYGGESTIEVVELTEQDKQEISQVLGNPNAFTPRNANAFWPSNDLPKKVVIKQTRKGTTRSSVRFQCRASNVASKPLYVPLVDMGGFTKKTGQSWKFGAIDGLKFSAGDIDDGKIFSAVMNDETTWEIFLPFLTVKFNAMVYTNIGGNR</sequence>
<dbReference type="RefSeq" id="WP_284190221.1">
    <property type="nucleotide sequence ID" value="NZ_BSPW01000001.1"/>
</dbReference>
<dbReference type="Proteomes" id="UP001157138">
    <property type="component" value="Unassembled WGS sequence"/>
</dbReference>
<gene>
    <name evidence="1" type="ORF">GCM10007938_00640</name>
</gene>
<evidence type="ECO:0000313" key="1">
    <source>
        <dbReference type="EMBL" id="GLT16288.1"/>
    </source>
</evidence>
<name>A0ABQ6ET11_9VIBR</name>
<keyword evidence="2" id="KW-1185">Reference proteome</keyword>
<reference evidence="2" key="1">
    <citation type="journal article" date="2019" name="Int. J. Syst. Evol. Microbiol.">
        <title>The Global Catalogue of Microorganisms (GCM) 10K type strain sequencing project: providing services to taxonomists for standard genome sequencing and annotation.</title>
        <authorList>
            <consortium name="The Broad Institute Genomics Platform"/>
            <consortium name="The Broad Institute Genome Sequencing Center for Infectious Disease"/>
            <person name="Wu L."/>
            <person name="Ma J."/>
        </authorList>
    </citation>
    <scope>NUCLEOTIDE SEQUENCE [LARGE SCALE GENOMIC DNA]</scope>
    <source>
        <strain evidence="2">NBRC 108723</strain>
    </source>
</reference>
<evidence type="ECO:0000313" key="2">
    <source>
        <dbReference type="Proteomes" id="UP001157138"/>
    </source>
</evidence>
<comment type="caution">
    <text evidence="1">The sequence shown here is derived from an EMBL/GenBank/DDBJ whole genome shotgun (WGS) entry which is preliminary data.</text>
</comment>
<proteinExistence type="predicted"/>
<dbReference type="EMBL" id="BSPW01000001">
    <property type="protein sequence ID" value="GLT16288.1"/>
    <property type="molecule type" value="Genomic_DNA"/>
</dbReference>